<gene>
    <name evidence="1" type="ORF">MM171A00097_0022</name>
    <name evidence="2" type="ORF">MM171B00585_0021</name>
</gene>
<dbReference type="AlphaFoldDB" id="A0A6H1Z7V9"/>
<reference evidence="1" key="1">
    <citation type="submission" date="2020-03" db="EMBL/GenBank/DDBJ databases">
        <title>The deep terrestrial virosphere.</title>
        <authorList>
            <person name="Holmfeldt K."/>
            <person name="Nilsson E."/>
            <person name="Simone D."/>
            <person name="Lopez-Fernandez M."/>
            <person name="Wu X."/>
            <person name="de Brujin I."/>
            <person name="Lundin D."/>
            <person name="Andersson A."/>
            <person name="Bertilsson S."/>
            <person name="Dopson M."/>
        </authorList>
    </citation>
    <scope>NUCLEOTIDE SEQUENCE</scope>
    <source>
        <strain evidence="1">MM171A00097</strain>
        <strain evidence="2">MM171B00585</strain>
    </source>
</reference>
<organism evidence="1">
    <name type="scientific">viral metagenome</name>
    <dbReference type="NCBI Taxonomy" id="1070528"/>
    <lineage>
        <taxon>unclassified sequences</taxon>
        <taxon>metagenomes</taxon>
        <taxon>organismal metagenomes</taxon>
    </lineage>
</organism>
<evidence type="ECO:0000313" key="2">
    <source>
        <dbReference type="EMBL" id="QJB03693.1"/>
    </source>
</evidence>
<dbReference type="EMBL" id="MT143856">
    <property type="protein sequence ID" value="QJB03693.1"/>
    <property type="molecule type" value="Genomic_DNA"/>
</dbReference>
<protein>
    <submittedName>
        <fullName evidence="1">Uncharacterized protein</fullName>
    </submittedName>
</protein>
<sequence length="65" mass="7438">MDWNNIWIWQDHEDIELVRAASVEGAAEKMGRPCAHIPWISSLEEWVQYHLHECVPAADAPAGEQ</sequence>
<accession>A0A6H1Z7V9</accession>
<evidence type="ECO:0000313" key="1">
    <source>
        <dbReference type="EMBL" id="QJA43375.1"/>
    </source>
</evidence>
<proteinExistence type="predicted"/>
<dbReference type="EMBL" id="MT143710">
    <property type="protein sequence ID" value="QJA43375.1"/>
    <property type="molecule type" value="Genomic_DNA"/>
</dbReference>
<name>A0A6H1Z7V9_9ZZZZ</name>